<keyword evidence="2" id="KW-1185">Reference proteome</keyword>
<dbReference type="Proteomes" id="UP001150266">
    <property type="component" value="Unassembled WGS sequence"/>
</dbReference>
<gene>
    <name evidence="1" type="ORF">J3R30DRAFT_3309959</name>
</gene>
<evidence type="ECO:0000313" key="1">
    <source>
        <dbReference type="EMBL" id="KAJ4467047.1"/>
    </source>
</evidence>
<reference evidence="1" key="1">
    <citation type="submission" date="2022-08" db="EMBL/GenBank/DDBJ databases">
        <title>A Global Phylogenomic Analysis of the Shiitake Genus Lentinula.</title>
        <authorList>
            <consortium name="DOE Joint Genome Institute"/>
            <person name="Sierra-Patev S."/>
            <person name="Min B."/>
            <person name="Naranjo-Ortiz M."/>
            <person name="Looney B."/>
            <person name="Konkel Z."/>
            <person name="Slot J.C."/>
            <person name="Sakamoto Y."/>
            <person name="Steenwyk J.L."/>
            <person name="Rokas A."/>
            <person name="Carro J."/>
            <person name="Camarero S."/>
            <person name="Ferreira P."/>
            <person name="Molpeceres G."/>
            <person name="Ruiz-Duenas F.J."/>
            <person name="Serrano A."/>
            <person name="Henrissat B."/>
            <person name="Drula E."/>
            <person name="Hughes K.W."/>
            <person name="Mata J.L."/>
            <person name="Ishikawa N.K."/>
            <person name="Vargas-Isla R."/>
            <person name="Ushijima S."/>
            <person name="Smith C.A."/>
            <person name="Ahrendt S."/>
            <person name="Andreopoulos W."/>
            <person name="He G."/>
            <person name="Labutti K."/>
            <person name="Lipzen A."/>
            <person name="Ng V."/>
            <person name="Riley R."/>
            <person name="Sandor L."/>
            <person name="Barry K."/>
            <person name="Martinez A.T."/>
            <person name="Xiao Y."/>
            <person name="Gibbons J.G."/>
            <person name="Terashima K."/>
            <person name="Grigoriev I.V."/>
            <person name="Hibbett D.S."/>
        </authorList>
    </citation>
    <scope>NUCLEOTIDE SEQUENCE</scope>
    <source>
        <strain evidence="1">JLM2183</strain>
    </source>
</reference>
<protein>
    <submittedName>
        <fullName evidence="1">Uncharacterized protein</fullName>
    </submittedName>
</protein>
<sequence>MDICNGAGAAGGQVVRWLPVGSEDAAHSGKAYYTNFKQIIWHKSIRKIFESIVQHSKTDYTIKCGDIISQTVFLLVLISSAYFKEQ</sequence>
<dbReference type="OrthoDB" id="3239511at2759"/>
<organism evidence="1 2">
    <name type="scientific">Lentinula aciculospora</name>
    <dbReference type="NCBI Taxonomy" id="153920"/>
    <lineage>
        <taxon>Eukaryota</taxon>
        <taxon>Fungi</taxon>
        <taxon>Dikarya</taxon>
        <taxon>Basidiomycota</taxon>
        <taxon>Agaricomycotina</taxon>
        <taxon>Agaricomycetes</taxon>
        <taxon>Agaricomycetidae</taxon>
        <taxon>Agaricales</taxon>
        <taxon>Marasmiineae</taxon>
        <taxon>Omphalotaceae</taxon>
        <taxon>Lentinula</taxon>
    </lineage>
</organism>
<dbReference type="EMBL" id="JAOTPV010000049">
    <property type="protein sequence ID" value="KAJ4467047.1"/>
    <property type="molecule type" value="Genomic_DNA"/>
</dbReference>
<dbReference type="AlphaFoldDB" id="A0A9W8ZVT2"/>
<accession>A0A9W8ZVT2</accession>
<name>A0A9W8ZVT2_9AGAR</name>
<comment type="caution">
    <text evidence="1">The sequence shown here is derived from an EMBL/GenBank/DDBJ whole genome shotgun (WGS) entry which is preliminary data.</text>
</comment>
<proteinExistence type="predicted"/>
<evidence type="ECO:0000313" key="2">
    <source>
        <dbReference type="Proteomes" id="UP001150266"/>
    </source>
</evidence>